<evidence type="ECO:0000259" key="8">
    <source>
        <dbReference type="Pfam" id="PF02687"/>
    </source>
</evidence>
<proteinExistence type="inferred from homology"/>
<feature type="transmembrane region" description="Helical" evidence="7">
    <location>
        <begin position="381"/>
        <end position="399"/>
    </location>
</feature>
<feature type="transmembrane region" description="Helical" evidence="7">
    <location>
        <begin position="330"/>
        <end position="351"/>
    </location>
</feature>
<dbReference type="GO" id="GO:0022857">
    <property type="term" value="F:transmembrane transporter activity"/>
    <property type="evidence" value="ECO:0007669"/>
    <property type="project" value="TreeGrafter"/>
</dbReference>
<feature type="domain" description="ABC3 transporter permease C-terminal" evidence="8">
    <location>
        <begin position="657"/>
        <end position="777"/>
    </location>
</feature>
<keyword evidence="11" id="KW-1185">Reference proteome</keyword>
<feature type="domain" description="ABC3 transporter permease C-terminal" evidence="8">
    <location>
        <begin position="249"/>
        <end position="362"/>
    </location>
</feature>
<feature type="transmembrane region" description="Helical" evidence="7">
    <location>
        <begin position="405"/>
        <end position="429"/>
    </location>
</feature>
<dbReference type="Proteomes" id="UP000316639">
    <property type="component" value="Unassembled WGS sequence"/>
</dbReference>
<comment type="caution">
    <text evidence="10">The sequence shown here is derived from an EMBL/GenBank/DDBJ whole genome shotgun (WGS) entry which is preliminary data.</text>
</comment>
<feature type="transmembrane region" description="Helical" evidence="7">
    <location>
        <begin position="700"/>
        <end position="727"/>
    </location>
</feature>
<feature type="domain" description="MacB-like periplasmic core" evidence="9">
    <location>
        <begin position="17"/>
        <end position="214"/>
    </location>
</feature>
<evidence type="ECO:0000256" key="7">
    <source>
        <dbReference type="SAM" id="Phobius"/>
    </source>
</evidence>
<comment type="subcellular location">
    <subcellularLocation>
        <location evidence="1">Cell membrane</location>
        <topology evidence="1">Multi-pass membrane protein</topology>
    </subcellularLocation>
</comment>
<feature type="transmembrane region" description="Helical" evidence="7">
    <location>
        <begin position="651"/>
        <end position="679"/>
    </location>
</feature>
<dbReference type="GO" id="GO:0005886">
    <property type="term" value="C:plasma membrane"/>
    <property type="evidence" value="ECO:0007669"/>
    <property type="project" value="UniProtKB-SubCell"/>
</dbReference>
<dbReference type="EMBL" id="VOBR01000035">
    <property type="protein sequence ID" value="TWP46114.1"/>
    <property type="molecule type" value="Genomic_DNA"/>
</dbReference>
<feature type="transmembrane region" description="Helical" evidence="7">
    <location>
        <begin position="14"/>
        <end position="36"/>
    </location>
</feature>
<evidence type="ECO:0000256" key="3">
    <source>
        <dbReference type="ARBA" id="ARBA00022692"/>
    </source>
</evidence>
<dbReference type="InterPro" id="IPR003838">
    <property type="entry name" value="ABC3_permease_C"/>
</dbReference>
<evidence type="ECO:0000256" key="1">
    <source>
        <dbReference type="ARBA" id="ARBA00004651"/>
    </source>
</evidence>
<comment type="similarity">
    <text evidence="6">Belongs to the ABC-4 integral membrane protein family.</text>
</comment>
<name>A0A563EHT1_9PSEU</name>
<dbReference type="Pfam" id="PF12704">
    <property type="entry name" value="MacB_PCD"/>
    <property type="match status" value="1"/>
</dbReference>
<accession>A0A563EHT1</accession>
<organism evidence="10 11">
    <name type="scientific">Lentzea tibetensis</name>
    <dbReference type="NCBI Taxonomy" id="2591470"/>
    <lineage>
        <taxon>Bacteria</taxon>
        <taxon>Bacillati</taxon>
        <taxon>Actinomycetota</taxon>
        <taxon>Actinomycetes</taxon>
        <taxon>Pseudonocardiales</taxon>
        <taxon>Pseudonocardiaceae</taxon>
        <taxon>Lentzea</taxon>
    </lineage>
</organism>
<dbReference type="RefSeq" id="WP_146358873.1">
    <property type="nucleotide sequence ID" value="NZ_VOBR01000035.1"/>
</dbReference>
<sequence length="784" mass="80374">MIALAELRHNPRRIIAVVLAIMISVGYLAASVTVVASESATMERGVIARVANTDVVVTVAGQHAAEQNSGLLQQIRQVEGVESADLSYLSHGRVSGSSEWVQQQSVPDNPALRWTGLAAGEWPQGPDEIALGTVTAEQLNLAVGDQITISDTGSSATLKVTGLTHEGNSLLSGLAQSSFVAPAFYTGASTIRTSLQTEILVIGVAPERLAEKIRAVAGVSGVETSAEFVQRKMSDQAGGVFVFQLLLLVFGAIALLVGGIMIVNTFLVLVAQRRRQIGLLRAIGASAAQVRRNLLVEALVIGAVGSIAGALLGVGVAALVALGIGEHLTVPIGQIALVAATGVVITVLAVLGPARRATRIPPLDALRPVADRSTERRSSRVRTAVAAVLVVGGLALNTVEGPYALLFAVGGQFVCAIGLLLATGAYLPLVLRALGSVVRGPVARLAVSNTLRNPGRAAATGAALVLAVGLVVTLQVGAASMKATANDNLDVRFPVDVTVSVFDGALPAHTEAAIAKVVGIAEAEPLKATRAALGAAHLRVLAHESVPDDRILADPYLATSSTTLTGTTGAVTLPIVQDFLAPADTLLVSPAVMERIDANAVVGTVWAKASPDADITELRAQLRAVVAPIPGVEVGGGLSAKASYHEFLDRILLVTTMLLAVAVLIALIGVGNTLSLSVLERTRESALLRALGLQGHDLRRMLAIEAVLLSLSGTVAGIGAGVLFGWAGTRAISAELNFRDTAFAMSVPQTATVAAVAIVAGVVASIMPGRRAARASPVAALAEE</sequence>
<evidence type="ECO:0000256" key="2">
    <source>
        <dbReference type="ARBA" id="ARBA00022475"/>
    </source>
</evidence>
<dbReference type="AlphaFoldDB" id="A0A563EHT1"/>
<gene>
    <name evidence="10" type="ORF">FKR81_36895</name>
</gene>
<keyword evidence="5 7" id="KW-0472">Membrane</keyword>
<keyword evidence="3 7" id="KW-0812">Transmembrane</keyword>
<evidence type="ECO:0000256" key="6">
    <source>
        <dbReference type="ARBA" id="ARBA00038076"/>
    </source>
</evidence>
<reference evidence="10 11" key="1">
    <citation type="submission" date="2019-07" db="EMBL/GenBank/DDBJ databases">
        <title>Lentzea xizangensis sp. nov., isolated from Qinghai-Tibetan Plateau Soils.</title>
        <authorList>
            <person name="Huang J."/>
        </authorList>
    </citation>
    <scope>NUCLEOTIDE SEQUENCE [LARGE SCALE GENOMIC DNA]</scope>
    <source>
        <strain evidence="10 11">FXJ1.1311</strain>
    </source>
</reference>
<keyword evidence="4 7" id="KW-1133">Transmembrane helix</keyword>
<evidence type="ECO:0000313" key="10">
    <source>
        <dbReference type="EMBL" id="TWP46114.1"/>
    </source>
</evidence>
<feature type="transmembrane region" description="Helical" evidence="7">
    <location>
        <begin position="298"/>
        <end position="324"/>
    </location>
</feature>
<evidence type="ECO:0000256" key="4">
    <source>
        <dbReference type="ARBA" id="ARBA00022989"/>
    </source>
</evidence>
<feature type="transmembrane region" description="Helical" evidence="7">
    <location>
        <begin position="457"/>
        <end position="478"/>
    </location>
</feature>
<dbReference type="PANTHER" id="PTHR30572">
    <property type="entry name" value="MEMBRANE COMPONENT OF TRANSPORTER-RELATED"/>
    <property type="match status" value="1"/>
</dbReference>
<keyword evidence="2" id="KW-1003">Cell membrane</keyword>
<evidence type="ECO:0000256" key="5">
    <source>
        <dbReference type="ARBA" id="ARBA00023136"/>
    </source>
</evidence>
<dbReference type="Pfam" id="PF02687">
    <property type="entry name" value="FtsX"/>
    <property type="match status" value="2"/>
</dbReference>
<dbReference type="PANTHER" id="PTHR30572:SF4">
    <property type="entry name" value="ABC TRANSPORTER PERMEASE YTRF"/>
    <property type="match status" value="1"/>
</dbReference>
<dbReference type="InterPro" id="IPR025857">
    <property type="entry name" value="MacB_PCD"/>
</dbReference>
<evidence type="ECO:0000313" key="11">
    <source>
        <dbReference type="Proteomes" id="UP000316639"/>
    </source>
</evidence>
<feature type="transmembrane region" description="Helical" evidence="7">
    <location>
        <begin position="241"/>
        <end position="271"/>
    </location>
</feature>
<dbReference type="InterPro" id="IPR050250">
    <property type="entry name" value="Macrolide_Exporter_MacB"/>
</dbReference>
<protein>
    <submittedName>
        <fullName evidence="10">FtsX-like permease family protein</fullName>
    </submittedName>
</protein>
<evidence type="ECO:0000259" key="9">
    <source>
        <dbReference type="Pfam" id="PF12704"/>
    </source>
</evidence>
<feature type="transmembrane region" description="Helical" evidence="7">
    <location>
        <begin position="747"/>
        <end position="767"/>
    </location>
</feature>
<dbReference type="OrthoDB" id="9780560at2"/>